<accession>A0A286TUG5</accession>
<keyword evidence="1" id="KW-0695">RNA-directed DNA polymerase</keyword>
<dbReference type="EMBL" id="BAOS01000004">
    <property type="protein sequence ID" value="GAX59550.1"/>
    <property type="molecule type" value="Genomic_DNA"/>
</dbReference>
<dbReference type="GO" id="GO:0003964">
    <property type="term" value="F:RNA-directed DNA polymerase activity"/>
    <property type="evidence" value="ECO:0007669"/>
    <property type="project" value="UniProtKB-KW"/>
</dbReference>
<proteinExistence type="predicted"/>
<keyword evidence="1" id="KW-0808">Transferase</keyword>
<dbReference type="Proteomes" id="UP000218542">
    <property type="component" value="Unassembled WGS sequence"/>
</dbReference>
<dbReference type="AlphaFoldDB" id="A0A286TUG5"/>
<keyword evidence="1" id="KW-0548">Nucleotidyltransferase</keyword>
<organism evidence="1 2">
    <name type="scientific">Candidatus Scalindua japonica</name>
    <dbReference type="NCBI Taxonomy" id="1284222"/>
    <lineage>
        <taxon>Bacteria</taxon>
        <taxon>Pseudomonadati</taxon>
        <taxon>Planctomycetota</taxon>
        <taxon>Candidatus Brocadiia</taxon>
        <taxon>Candidatus Brocadiales</taxon>
        <taxon>Candidatus Scalinduaceae</taxon>
        <taxon>Candidatus Scalindua</taxon>
    </lineage>
</organism>
<evidence type="ECO:0000313" key="1">
    <source>
        <dbReference type="EMBL" id="GAX59550.1"/>
    </source>
</evidence>
<evidence type="ECO:0000313" key="2">
    <source>
        <dbReference type="Proteomes" id="UP000218542"/>
    </source>
</evidence>
<protein>
    <submittedName>
        <fullName evidence="1">Retron-type reverse transcriptase</fullName>
    </submittedName>
</protein>
<keyword evidence="2" id="KW-1185">Reference proteome</keyword>
<gene>
    <name evidence="1" type="ORF">SCALIN_C04_0038</name>
</gene>
<sequence length="75" mass="8633">MYLIAGLISKFFDEIDHVLMLKAVEYVSEEKWVKMYVERWLGMPVQKQDGTLQSKAGKGTPQVRCRRTIKAAFAP</sequence>
<reference evidence="2" key="1">
    <citation type="journal article" date="2017" name="Environ. Microbiol. Rep.">
        <title>Genetic Diversity of Marine Anaerobic Ammonium-Oxidizing Bacteria as Revealed by Genomic and Proteomic Analyses of 'Candidatus Scalindua japonica'.</title>
        <authorList>
            <person name="Oshiki M."/>
            <person name="Mizuto K."/>
            <person name="Kimura Z."/>
            <person name="Kindaichi T."/>
            <person name="Satoh H."/>
            <person name="Okabe S."/>
        </authorList>
    </citation>
    <scope>NUCLEOTIDE SEQUENCE [LARGE SCALE GENOMIC DNA]</scope>
    <source>
        <strain evidence="2">husup-a2</strain>
    </source>
</reference>
<comment type="caution">
    <text evidence="1">The sequence shown here is derived from an EMBL/GenBank/DDBJ whole genome shotgun (WGS) entry which is preliminary data.</text>
</comment>
<name>A0A286TUG5_9BACT</name>
<dbReference type="RefSeq" id="WP_203415313.1">
    <property type="nucleotide sequence ID" value="NZ_BAOS01000004.1"/>
</dbReference>